<dbReference type="SUPFAM" id="SSF49373">
    <property type="entry name" value="Invasin/intimin cell-adhesion fragments"/>
    <property type="match status" value="1"/>
</dbReference>
<name>A0A8H4C5Z2_COLGL</name>
<reference evidence="5" key="2">
    <citation type="submission" date="2020-03" db="EMBL/GenBank/DDBJ databases">
        <authorList>
            <person name="Fu F.-F."/>
            <person name="Chen J."/>
        </authorList>
    </citation>
    <scope>NUCLEOTIDE SEQUENCE</scope>
    <source>
        <strain evidence="5">Lc1</strain>
    </source>
</reference>
<sequence length="117" mass="12432">MVTTTGKTFRLRLVADHDKIAVDGEDVSFVTVEVVDSDGNVVPLVNDRISGSVTSGPGKVVATENGHPADFTEFTSQDRKAFHGVLLAIVKYHNARDSVITANSTEMKSASLSLVAT</sequence>
<organism evidence="5 6">
    <name type="scientific">Colletotrichum gloeosporioides</name>
    <name type="common">Anthracnose fungus</name>
    <name type="synonym">Glomerella cingulata</name>
    <dbReference type="NCBI Taxonomy" id="474922"/>
    <lineage>
        <taxon>Eukaryota</taxon>
        <taxon>Fungi</taxon>
        <taxon>Dikarya</taxon>
        <taxon>Ascomycota</taxon>
        <taxon>Pezizomycotina</taxon>
        <taxon>Sordariomycetes</taxon>
        <taxon>Hypocreomycetidae</taxon>
        <taxon>Glomerellales</taxon>
        <taxon>Glomerellaceae</taxon>
        <taxon>Colletotrichum</taxon>
        <taxon>Colletotrichum gloeosporioides species complex</taxon>
    </lineage>
</organism>
<evidence type="ECO:0000313" key="6">
    <source>
        <dbReference type="Proteomes" id="UP000613401"/>
    </source>
</evidence>
<evidence type="ECO:0000256" key="3">
    <source>
        <dbReference type="ARBA" id="ARBA00023295"/>
    </source>
</evidence>
<dbReference type="InterPro" id="IPR040605">
    <property type="entry name" value="Glyco_hydro2_dom5"/>
</dbReference>
<dbReference type="InterPro" id="IPR013783">
    <property type="entry name" value="Ig-like_fold"/>
</dbReference>
<keyword evidence="6" id="KW-1185">Reference proteome</keyword>
<evidence type="ECO:0000259" key="4">
    <source>
        <dbReference type="Pfam" id="PF18565"/>
    </source>
</evidence>
<comment type="caution">
    <text evidence="5">The sequence shown here is derived from an EMBL/GenBank/DDBJ whole genome shotgun (WGS) entry which is preliminary data.</text>
</comment>
<dbReference type="Pfam" id="PF18565">
    <property type="entry name" value="Glyco_hydro2_C5"/>
    <property type="match status" value="1"/>
</dbReference>
<proteinExistence type="inferred from homology"/>
<evidence type="ECO:0000313" key="5">
    <source>
        <dbReference type="EMBL" id="KAF3798026.1"/>
    </source>
</evidence>
<dbReference type="RefSeq" id="XP_045257186.1">
    <property type="nucleotide sequence ID" value="XM_045403986.1"/>
</dbReference>
<dbReference type="GO" id="GO:0016798">
    <property type="term" value="F:hydrolase activity, acting on glycosyl bonds"/>
    <property type="evidence" value="ECO:0007669"/>
    <property type="project" value="UniProtKB-KW"/>
</dbReference>
<comment type="similarity">
    <text evidence="1">Belongs to the glycosyl hydrolase 2 family.</text>
</comment>
<feature type="domain" description="Glycoside hydrolase family 2" evidence="4">
    <location>
        <begin position="11"/>
        <end position="112"/>
    </location>
</feature>
<evidence type="ECO:0000256" key="2">
    <source>
        <dbReference type="ARBA" id="ARBA00022801"/>
    </source>
</evidence>
<dbReference type="Gene3D" id="2.60.40.10">
    <property type="entry name" value="Immunoglobulins"/>
    <property type="match status" value="1"/>
</dbReference>
<keyword evidence="2" id="KW-0378">Hydrolase</keyword>
<protein>
    <recommendedName>
        <fullName evidence="4">Glycoside hydrolase family 2 domain-containing protein</fullName>
    </recommendedName>
</protein>
<evidence type="ECO:0000256" key="1">
    <source>
        <dbReference type="ARBA" id="ARBA00007401"/>
    </source>
</evidence>
<accession>A0A8H4C5Z2</accession>
<dbReference type="InterPro" id="IPR051913">
    <property type="entry name" value="GH2_Domain-Containing"/>
</dbReference>
<dbReference type="GeneID" id="69011085"/>
<dbReference type="EMBL" id="WVTB01000103">
    <property type="protein sequence ID" value="KAF3798026.1"/>
    <property type="molecule type" value="Genomic_DNA"/>
</dbReference>
<dbReference type="Proteomes" id="UP000613401">
    <property type="component" value="Unassembled WGS sequence"/>
</dbReference>
<reference evidence="5" key="1">
    <citation type="journal article" date="2020" name="Phytopathology">
        <title>Genome sequence and comparative analysis of Colletotrichum gloeosporioides isolated from Liriodendron leaves.</title>
        <authorList>
            <person name="Fu F.F."/>
            <person name="Hao Z."/>
            <person name="Wang P."/>
            <person name="Lu Y."/>
            <person name="Xue L.J."/>
            <person name="Wei G."/>
            <person name="Tian Y."/>
            <person name="Baishi H."/>
            <person name="Xu H."/>
            <person name="Shi J."/>
            <person name="Cheng T."/>
            <person name="Wang G."/>
            <person name="Yi Y."/>
            <person name="Chen J."/>
        </authorList>
    </citation>
    <scope>NUCLEOTIDE SEQUENCE</scope>
    <source>
        <strain evidence="5">Lc1</strain>
    </source>
</reference>
<dbReference type="PANTHER" id="PTHR42732:SF1">
    <property type="entry name" value="BETA-MANNOSIDASE"/>
    <property type="match status" value="1"/>
</dbReference>
<dbReference type="InterPro" id="IPR008964">
    <property type="entry name" value="Invasin/intimin_cell_adhesion"/>
</dbReference>
<dbReference type="PANTHER" id="PTHR42732">
    <property type="entry name" value="BETA-GALACTOSIDASE"/>
    <property type="match status" value="1"/>
</dbReference>
<keyword evidence="3" id="KW-0326">Glycosidase</keyword>
<dbReference type="AlphaFoldDB" id="A0A8H4C5Z2"/>
<gene>
    <name evidence="5" type="ORF">GCG54_00003929</name>
</gene>